<dbReference type="Gene3D" id="1.10.10.2830">
    <property type="match status" value="1"/>
</dbReference>
<evidence type="ECO:0000259" key="5">
    <source>
        <dbReference type="SMART" id="SM00470"/>
    </source>
</evidence>
<dbReference type="InterPro" id="IPR050336">
    <property type="entry name" value="Chromosome_partition/occlusion"/>
</dbReference>
<dbReference type="GO" id="GO:0003677">
    <property type="term" value="F:DNA binding"/>
    <property type="evidence" value="ECO:0007669"/>
    <property type="project" value="UniProtKB-KW"/>
</dbReference>
<accession>A0A3E4UL17</accession>
<dbReference type="PANTHER" id="PTHR33375:SF1">
    <property type="entry name" value="CHROMOSOME-PARTITIONING PROTEIN PARB-RELATED"/>
    <property type="match status" value="1"/>
</dbReference>
<dbReference type="SUPFAM" id="SSF109709">
    <property type="entry name" value="KorB DNA-binding domain-like"/>
    <property type="match status" value="1"/>
</dbReference>
<dbReference type="FunFam" id="3.90.1530.30:FF:000001">
    <property type="entry name" value="Chromosome partitioning protein ParB"/>
    <property type="match status" value="1"/>
</dbReference>
<evidence type="ECO:0000313" key="7">
    <source>
        <dbReference type="Proteomes" id="UP000261223"/>
    </source>
</evidence>
<dbReference type="InterPro" id="IPR036086">
    <property type="entry name" value="ParB/Sulfiredoxin_sf"/>
</dbReference>
<dbReference type="InterPro" id="IPR041468">
    <property type="entry name" value="HTH_ParB/Spo0J"/>
</dbReference>
<organism evidence="6 7">
    <name type="scientific">Bacteroides stercoris</name>
    <dbReference type="NCBI Taxonomy" id="46506"/>
    <lineage>
        <taxon>Bacteria</taxon>
        <taxon>Pseudomonadati</taxon>
        <taxon>Bacteroidota</taxon>
        <taxon>Bacteroidia</taxon>
        <taxon>Bacteroidales</taxon>
        <taxon>Bacteroidaceae</taxon>
        <taxon>Bacteroides</taxon>
    </lineage>
</organism>
<dbReference type="SMART" id="SM00470">
    <property type="entry name" value="ParB"/>
    <property type="match status" value="1"/>
</dbReference>
<feature type="compositionally biased region" description="Acidic residues" evidence="4">
    <location>
        <begin position="328"/>
        <end position="341"/>
    </location>
</feature>
<proteinExistence type="inferred from homology"/>
<dbReference type="InterPro" id="IPR003115">
    <property type="entry name" value="ParB_N"/>
</dbReference>
<dbReference type="Pfam" id="PF02195">
    <property type="entry name" value="ParB_N"/>
    <property type="match status" value="1"/>
</dbReference>
<dbReference type="Gene3D" id="3.90.1530.30">
    <property type="match status" value="1"/>
</dbReference>
<evidence type="ECO:0000256" key="4">
    <source>
        <dbReference type="SAM" id="MobiDB-lite"/>
    </source>
</evidence>
<dbReference type="RefSeq" id="WP_117742267.1">
    <property type="nucleotide sequence ID" value="NZ_QSSV01000019.1"/>
</dbReference>
<evidence type="ECO:0000256" key="1">
    <source>
        <dbReference type="ARBA" id="ARBA00006295"/>
    </source>
</evidence>
<feature type="region of interest" description="Disordered" evidence="4">
    <location>
        <begin position="320"/>
        <end position="341"/>
    </location>
</feature>
<dbReference type="InterPro" id="IPR004437">
    <property type="entry name" value="ParB/RepB/Spo0J"/>
</dbReference>
<dbReference type="AlphaFoldDB" id="A0A3E4UL17"/>
<evidence type="ECO:0000313" key="6">
    <source>
        <dbReference type="EMBL" id="RGM11266.1"/>
    </source>
</evidence>
<dbReference type="NCBIfam" id="TIGR00180">
    <property type="entry name" value="parB_part"/>
    <property type="match status" value="1"/>
</dbReference>
<evidence type="ECO:0000256" key="3">
    <source>
        <dbReference type="ARBA" id="ARBA00023125"/>
    </source>
</evidence>
<evidence type="ECO:0000256" key="2">
    <source>
        <dbReference type="ARBA" id="ARBA00022829"/>
    </source>
</evidence>
<comment type="similarity">
    <text evidence="1">Belongs to the ParB family.</text>
</comment>
<dbReference type="Pfam" id="PF17762">
    <property type="entry name" value="HTH_ParB"/>
    <property type="match status" value="1"/>
</dbReference>
<reference evidence="6 7" key="1">
    <citation type="submission" date="2018-08" db="EMBL/GenBank/DDBJ databases">
        <title>A genome reference for cultivated species of the human gut microbiota.</title>
        <authorList>
            <person name="Zou Y."/>
            <person name="Xue W."/>
            <person name="Luo G."/>
        </authorList>
    </citation>
    <scope>NUCLEOTIDE SEQUENCE [LARGE SCALE GENOMIC DNA]</scope>
    <source>
        <strain evidence="6 7">TF03-6</strain>
    </source>
</reference>
<dbReference type="Proteomes" id="UP000261223">
    <property type="component" value="Unassembled WGS sequence"/>
</dbReference>
<gene>
    <name evidence="6" type="ORF">DXC34_14055</name>
</gene>
<dbReference type="GO" id="GO:0005694">
    <property type="term" value="C:chromosome"/>
    <property type="evidence" value="ECO:0007669"/>
    <property type="project" value="TreeGrafter"/>
</dbReference>
<dbReference type="PANTHER" id="PTHR33375">
    <property type="entry name" value="CHROMOSOME-PARTITIONING PROTEIN PARB-RELATED"/>
    <property type="match status" value="1"/>
</dbReference>
<name>A0A3E4UL17_BACSE</name>
<keyword evidence="2" id="KW-0159">Chromosome partition</keyword>
<comment type="caution">
    <text evidence="6">The sequence shown here is derived from an EMBL/GenBank/DDBJ whole genome shotgun (WGS) entry which is preliminary data.</text>
</comment>
<protein>
    <submittedName>
        <fullName evidence="6">ParB/RepB/Spo0J family partition protein</fullName>
    </submittedName>
</protein>
<dbReference type="EMBL" id="QSSV01000019">
    <property type="protein sequence ID" value="RGM11266.1"/>
    <property type="molecule type" value="Genomic_DNA"/>
</dbReference>
<keyword evidence="3" id="KW-0238">DNA-binding</keyword>
<dbReference type="CDD" id="cd16393">
    <property type="entry name" value="SPO0J_N"/>
    <property type="match status" value="1"/>
</dbReference>
<feature type="domain" description="ParB-like N-terminal" evidence="5">
    <location>
        <begin position="15"/>
        <end position="106"/>
    </location>
</feature>
<dbReference type="SUPFAM" id="SSF110849">
    <property type="entry name" value="ParB/Sulfiredoxin"/>
    <property type="match status" value="1"/>
</dbReference>
<dbReference type="GO" id="GO:0007059">
    <property type="term" value="P:chromosome segregation"/>
    <property type="evidence" value="ECO:0007669"/>
    <property type="project" value="UniProtKB-KW"/>
</dbReference>
<sequence length="565" mass="64709">MENSKKAKKAVNEVSLVDLSLIDKSTFNPRKKFDETALDELSESIKQQGLLQPIKIRPITGTNRYEIVFGERRYRAALIAGLKKIPAMISVMSDDEAEDAAIVENLHRKDVAPLEEAEAYARLIEKGKDDINSLAVKLGKNRVYIKGRLQLLNLISDFRDLLDTEDINLGVAGVLANYEKELQQDIFDNHFGRNCAPYALWSDYRASKLQKSINDLYSTRLENCSFDKTECESCQFNTATFSLFVGEDCTGKCLKKECLRKKQVAYIVESSIKLQQEKPELQMCYDSIWATSHEAIEQLIEKGFDIQTVNLLDSYLDAEPEMPNKDDFETEEEYEDAQSGYEEELADYQSELSERDERLSKGEIKAYIQITDKCARIAYAEVDETVEGTGEDNMQGETEEGFSDGVEIKHNPEVEKLQKKITRNNELCSEKIVERQKELIKKMDIPSCTILDVEVALMYSFMAKSMDVKSYGKLELGKEVYRTDYVDFLELTEEKKNIIVRGFIASHLKEIYIGGIKAQENSPLRAFLNLHEAEEVANIDIELKSVYKNRNNRLQERIEAMNERD</sequence>